<evidence type="ECO:0000313" key="4">
    <source>
        <dbReference type="EMBL" id="OBR67366.1"/>
    </source>
</evidence>
<dbReference type="SMART" id="SM00563">
    <property type="entry name" value="PlsC"/>
    <property type="match status" value="1"/>
</dbReference>
<organism evidence="4 5">
    <name type="scientific">Paenibacillus oryzae</name>
    <dbReference type="NCBI Taxonomy" id="1844972"/>
    <lineage>
        <taxon>Bacteria</taxon>
        <taxon>Bacillati</taxon>
        <taxon>Bacillota</taxon>
        <taxon>Bacilli</taxon>
        <taxon>Bacillales</taxon>
        <taxon>Paenibacillaceae</taxon>
        <taxon>Paenibacillus</taxon>
    </lineage>
</organism>
<feature type="domain" description="Phospholipid/glycerol acyltransferase" evidence="3">
    <location>
        <begin position="45"/>
        <end position="162"/>
    </location>
</feature>
<dbReference type="Proteomes" id="UP000092024">
    <property type="component" value="Unassembled WGS sequence"/>
</dbReference>
<evidence type="ECO:0000259" key="3">
    <source>
        <dbReference type="SMART" id="SM00563"/>
    </source>
</evidence>
<protein>
    <recommendedName>
        <fullName evidence="3">Phospholipid/glycerol acyltransferase domain-containing protein</fullName>
    </recommendedName>
</protein>
<dbReference type="InterPro" id="IPR002123">
    <property type="entry name" value="Plipid/glycerol_acylTrfase"/>
</dbReference>
<name>A0A1A5YP20_9BACL</name>
<keyword evidence="1" id="KW-0808">Transferase</keyword>
<dbReference type="GO" id="GO:0005886">
    <property type="term" value="C:plasma membrane"/>
    <property type="evidence" value="ECO:0007669"/>
    <property type="project" value="TreeGrafter"/>
</dbReference>
<accession>A0A1A5YP20</accession>
<dbReference type="SUPFAM" id="SSF69593">
    <property type="entry name" value="Glycerol-3-phosphate (1)-acyltransferase"/>
    <property type="match status" value="1"/>
</dbReference>
<evidence type="ECO:0000313" key="5">
    <source>
        <dbReference type="Proteomes" id="UP000092024"/>
    </source>
</evidence>
<dbReference type="GO" id="GO:0006654">
    <property type="term" value="P:phosphatidic acid biosynthetic process"/>
    <property type="evidence" value="ECO:0007669"/>
    <property type="project" value="TreeGrafter"/>
</dbReference>
<gene>
    <name evidence="4" type="ORF">A7K91_19315</name>
</gene>
<sequence length="250" mass="29090">MEASNEHPVFKAIFDRYNEYYLLRRHFRALSLRVGSMPDELTGPVLFIVNHSSWWDGLLLRHAAKYVSHKPTRLMMDSVQLDKYRFFRKLGAYPVDRSSRRGILAALDHTVSLLRQDGHVWLFPQGKITHQEERPLVFGGGAGYVLRACPQAAVVPVSIHYSICGQKPEASMWFGGAIRKNWDEWERKAITDMLQNVLETQLDRHKAIAVEAGEAGMADNEWFNSLFLRHSSTSEKFDNWREKLRQWKRY</sequence>
<dbReference type="PANTHER" id="PTHR10434:SF11">
    <property type="entry name" value="1-ACYL-SN-GLYCEROL-3-PHOSPHATE ACYLTRANSFERASE"/>
    <property type="match status" value="1"/>
</dbReference>
<dbReference type="CDD" id="cd06551">
    <property type="entry name" value="LPLAT"/>
    <property type="match status" value="1"/>
</dbReference>
<comment type="caution">
    <text evidence="4">The sequence shown here is derived from an EMBL/GenBank/DDBJ whole genome shotgun (WGS) entry which is preliminary data.</text>
</comment>
<dbReference type="Pfam" id="PF01553">
    <property type="entry name" value="Acyltransferase"/>
    <property type="match status" value="1"/>
</dbReference>
<keyword evidence="2" id="KW-0012">Acyltransferase</keyword>
<dbReference type="STRING" id="1844972.A7K91_19315"/>
<dbReference type="PANTHER" id="PTHR10434">
    <property type="entry name" value="1-ACYL-SN-GLYCEROL-3-PHOSPHATE ACYLTRANSFERASE"/>
    <property type="match status" value="1"/>
</dbReference>
<dbReference type="RefSeq" id="WP_068680723.1">
    <property type="nucleotide sequence ID" value="NZ_LYPA01000038.1"/>
</dbReference>
<reference evidence="4 5" key="1">
    <citation type="submission" date="2016-05" db="EMBL/GenBank/DDBJ databases">
        <title>Paenibacillus oryzae. sp. nov., isolated from the rice root.</title>
        <authorList>
            <person name="Zhang J."/>
            <person name="Zhang X."/>
        </authorList>
    </citation>
    <scope>NUCLEOTIDE SEQUENCE [LARGE SCALE GENOMIC DNA]</scope>
    <source>
        <strain evidence="4 5">1DrF-4</strain>
    </source>
</reference>
<keyword evidence="5" id="KW-1185">Reference proteome</keyword>
<dbReference type="EMBL" id="LYPA01000038">
    <property type="protein sequence ID" value="OBR67366.1"/>
    <property type="molecule type" value="Genomic_DNA"/>
</dbReference>
<dbReference type="AlphaFoldDB" id="A0A1A5YP20"/>
<dbReference type="GO" id="GO:0003841">
    <property type="term" value="F:1-acylglycerol-3-phosphate O-acyltransferase activity"/>
    <property type="evidence" value="ECO:0007669"/>
    <property type="project" value="TreeGrafter"/>
</dbReference>
<evidence type="ECO:0000256" key="2">
    <source>
        <dbReference type="ARBA" id="ARBA00023315"/>
    </source>
</evidence>
<evidence type="ECO:0000256" key="1">
    <source>
        <dbReference type="ARBA" id="ARBA00022679"/>
    </source>
</evidence>
<proteinExistence type="predicted"/>
<dbReference type="OrthoDB" id="152799at2"/>